<evidence type="ECO:0000313" key="2">
    <source>
        <dbReference type="EMBL" id="TAA75333.1"/>
    </source>
</evidence>
<dbReference type="InterPro" id="IPR018768">
    <property type="entry name" value="DUF2344"/>
</dbReference>
<sequence length="841" mass="94035">MNTLSLDSILPLVRKPGRYIGGELHAARPDYAAVDLAFALIFPDLYEIGTSHQGLQILYHILNREPGLAAERCFCPDTDMEEQLRRHKLPLFSLESRRPLAAFDVIGFTLPYELCFSNILTVLDLAQIPLRAAERGEDAPLVIGGGSCSMNPEPLADFFDAIVLGDGEEVILEIAAALRAAKQEGLSRSAKLHRLAAIEGVYVPAFFTPQYEGQQLKAVLPLKPGYATIRRRIVSQLPPTELLERPLVPMVKPVHDRLGVEIARGCTRGCRFCQAGMIYRPVRERTVEQVMQLAEQGIQNSGFGELALLSLSTGDYSCLPELLTKLMDRFAEERVSISLPSMRVGTLTPEVIAQIRRVRKTGFTVAPEAGTDRLREVINKGITEADLLAGCRDAFNAGWSVLKFYFMIGLPTETLEDVDAIVDLAARARREASGKKADINVAVSTFVPKPHTPFQWCGQISLDESKERIQRLMKKLPPKGYKLKWHDPEQCLLEGVFSRGDRRLSRLLEEAWRDGARLDGWNEHFSLARWQQAAERAGIDLEFYLRQRDRSEVLPWDHLSSGVDRGFLEREYERAIERAYTPDCRNQGCQNCGLCDFKSIRPLVNPPKEAAASAAPAVHKQERDKNSQPTIFRYRADYSRLGDGRFIGHLELLNLVFRALQRAGLPVLFSQGFNPTPKVSFSPALPVGVESEIEFFEVDLAEPIRRPAEMLAELNRQLPSFMAITALAFAKKKAPVNEIISYDCLLPDGVDAEQARDSIAAFQVAERFLLARRRKGKSREFDLKEFVRKLKLGEGGRLLLDLYHPCAEAGVGPRDVLAAVFGLKDEQAELVRIVKAGVREA</sequence>
<evidence type="ECO:0000259" key="1">
    <source>
        <dbReference type="PROSITE" id="PS51918"/>
    </source>
</evidence>
<dbReference type="PANTHER" id="PTHR42731">
    <property type="entry name" value="SLL1084 PROTEIN"/>
    <property type="match status" value="1"/>
</dbReference>
<reference evidence="2" key="1">
    <citation type="submission" date="2017-07" db="EMBL/GenBank/DDBJ databases">
        <title>The cable genome - Insights into the physiology and evolution of filamentous bacteria capable of sulfide oxidation via long distance electron transfer.</title>
        <authorList>
            <person name="Thorup C."/>
            <person name="Bjerg J.T."/>
            <person name="Schreiber L."/>
            <person name="Nielsen L.P."/>
            <person name="Kjeldsen K.U."/>
            <person name="Boesen T."/>
            <person name="Boggild A."/>
            <person name="Meysman F."/>
            <person name="Geelhoed J."/>
            <person name="Schramm A."/>
        </authorList>
    </citation>
    <scope>NUCLEOTIDE SEQUENCE [LARGE SCALE GENOMIC DNA]</scope>
    <source>
        <strain evidence="2">GS</strain>
    </source>
</reference>
<dbReference type="InterPro" id="IPR058240">
    <property type="entry name" value="rSAM_sf"/>
</dbReference>
<accession>A0A521G310</accession>
<dbReference type="AlphaFoldDB" id="A0A521G310"/>
<dbReference type="Proteomes" id="UP000316238">
    <property type="component" value="Unassembled WGS sequence"/>
</dbReference>
<feature type="domain" description="Radical SAM core" evidence="1">
    <location>
        <begin position="252"/>
        <end position="482"/>
    </location>
</feature>
<dbReference type="SMART" id="SM00729">
    <property type="entry name" value="Elp3"/>
    <property type="match status" value="1"/>
</dbReference>
<dbReference type="InterPro" id="IPR023862">
    <property type="entry name" value="CHP03960_rSAM"/>
</dbReference>
<name>A0A521G310_9BACT</name>
<dbReference type="GO" id="GO:0051536">
    <property type="term" value="F:iron-sulfur cluster binding"/>
    <property type="evidence" value="ECO:0007669"/>
    <property type="project" value="InterPro"/>
</dbReference>
<dbReference type="Pfam" id="PF04055">
    <property type="entry name" value="Radical_SAM"/>
    <property type="match status" value="1"/>
</dbReference>
<comment type="caution">
    <text evidence="2">The sequence shown here is derived from an EMBL/GenBank/DDBJ whole genome shotgun (WGS) entry which is preliminary data.</text>
</comment>
<dbReference type="GO" id="GO:0003824">
    <property type="term" value="F:catalytic activity"/>
    <property type="evidence" value="ECO:0007669"/>
    <property type="project" value="InterPro"/>
</dbReference>
<dbReference type="NCBIfam" id="TIGR03960">
    <property type="entry name" value="rSAM_fuse_unch"/>
    <property type="match status" value="1"/>
</dbReference>
<dbReference type="CDD" id="cd01335">
    <property type="entry name" value="Radical_SAM"/>
    <property type="match status" value="1"/>
</dbReference>
<dbReference type="EMBL" id="NQJD01000008">
    <property type="protein sequence ID" value="TAA75333.1"/>
    <property type="molecule type" value="Genomic_DNA"/>
</dbReference>
<dbReference type="Pfam" id="PF10105">
    <property type="entry name" value="DUF2344"/>
    <property type="match status" value="1"/>
</dbReference>
<dbReference type="PROSITE" id="PS51918">
    <property type="entry name" value="RADICAL_SAM"/>
    <property type="match status" value="1"/>
</dbReference>
<gene>
    <name evidence="2" type="ORF">CDV28_10872</name>
</gene>
<dbReference type="InterPro" id="IPR045784">
    <property type="entry name" value="Radical_SAM_N2"/>
</dbReference>
<dbReference type="SFLD" id="SFLDG01082">
    <property type="entry name" value="B12-binding_domain_containing"/>
    <property type="match status" value="1"/>
</dbReference>
<dbReference type="PANTHER" id="PTHR42731:SF1">
    <property type="entry name" value="RADICAL SAM DOMAIN PROTEIN"/>
    <property type="match status" value="1"/>
</dbReference>
<evidence type="ECO:0000313" key="3">
    <source>
        <dbReference type="Proteomes" id="UP000316238"/>
    </source>
</evidence>
<dbReference type="Gene3D" id="3.40.50.280">
    <property type="entry name" value="Cobalamin-binding domain"/>
    <property type="match status" value="1"/>
</dbReference>
<organism evidence="2 3">
    <name type="scientific">Candidatus Electronema aureum</name>
    <dbReference type="NCBI Taxonomy" id="2005002"/>
    <lineage>
        <taxon>Bacteria</taxon>
        <taxon>Pseudomonadati</taxon>
        <taxon>Thermodesulfobacteriota</taxon>
        <taxon>Desulfobulbia</taxon>
        <taxon>Desulfobulbales</taxon>
        <taxon>Desulfobulbaceae</taxon>
        <taxon>Candidatus Electronema</taxon>
    </lineage>
</organism>
<keyword evidence="3" id="KW-1185">Reference proteome</keyword>
<proteinExistence type="predicted"/>
<dbReference type="InterPro" id="IPR006638">
    <property type="entry name" value="Elp3/MiaA/NifB-like_rSAM"/>
</dbReference>
<dbReference type="InterPro" id="IPR023404">
    <property type="entry name" value="rSAM_horseshoe"/>
</dbReference>
<dbReference type="InterPro" id="IPR007197">
    <property type="entry name" value="rSAM"/>
</dbReference>
<dbReference type="SFLD" id="SFLDS00029">
    <property type="entry name" value="Radical_SAM"/>
    <property type="match status" value="1"/>
</dbReference>
<protein>
    <submittedName>
        <fullName evidence="2">Radical SAM-linked protein/radical SAM family uncharacterized protein</fullName>
    </submittedName>
</protein>
<dbReference type="Pfam" id="PF19864">
    <property type="entry name" value="Radical_SAM_N2"/>
    <property type="match status" value="1"/>
</dbReference>
<dbReference type="SUPFAM" id="SSF102114">
    <property type="entry name" value="Radical SAM enzymes"/>
    <property type="match status" value="1"/>
</dbReference>
<dbReference type="Gene3D" id="3.80.30.20">
    <property type="entry name" value="tm_1862 like domain"/>
    <property type="match status" value="1"/>
</dbReference>
<dbReference type="NCBIfam" id="TIGR03936">
    <property type="entry name" value="sam_1_link_chp"/>
    <property type="match status" value="1"/>
</dbReference>